<keyword evidence="3" id="KW-1133">Transmembrane helix</keyword>
<evidence type="ECO:0000256" key="3">
    <source>
        <dbReference type="ARBA" id="ARBA00022989"/>
    </source>
</evidence>
<sequence length="452" mass="50416">TVLLFYDSMTVIGKGVILPCQLNIKIIPERPLVQWVFTGHSKKIDVITYGGKNADKPVYEDETYQGRTNIFWSEFNKGDVSLHLKNVTLSDKGKYTCSVFLRIGMMNCIWYCNQFLLLFVCCSIAKGDESSVFLDGPVGQGIGLTCKSQGWLPEPKVVWLNSKGQTRKEEVTTQSTKTSSGVFDVVSSMILEPGSDKEVSCRVVNNLLNATCESRVLISGEESQYICSHLFLAGEVPITISIEPAVVRVGERVTLSCQLTDSIPSNTRVLWYKMEKGRDSPLCSSSSLGGVVEQCQDEEQGRIVGLWQRRTLLLVIWQVQITDKGTYVCAVNGSVVRQEATTHLDVTGKQGDFHSEMQPAVTMLSSSKQWYPKPEVIWMNYGGDTINVEAKTNVTWSERDHFTVQSIITVPCDNVDVVCVVKLNKSKISLSGRSHFYTCICFVEGIRAFHYC</sequence>
<evidence type="ECO:0000256" key="5">
    <source>
        <dbReference type="ARBA" id="ARBA00023319"/>
    </source>
</evidence>
<feature type="domain" description="Ig-like" evidence="6">
    <location>
        <begin position="1"/>
        <end position="99"/>
    </location>
</feature>
<dbReference type="SMART" id="SM00409">
    <property type="entry name" value="IG"/>
    <property type="match status" value="2"/>
</dbReference>
<organism evidence="7 8">
    <name type="scientific">Aquila chrysaetos chrysaetos</name>
    <dbReference type="NCBI Taxonomy" id="223781"/>
    <lineage>
        <taxon>Eukaryota</taxon>
        <taxon>Metazoa</taxon>
        <taxon>Chordata</taxon>
        <taxon>Craniata</taxon>
        <taxon>Vertebrata</taxon>
        <taxon>Euteleostomi</taxon>
        <taxon>Archelosauria</taxon>
        <taxon>Archosauria</taxon>
        <taxon>Dinosauria</taxon>
        <taxon>Saurischia</taxon>
        <taxon>Theropoda</taxon>
        <taxon>Coelurosauria</taxon>
        <taxon>Aves</taxon>
        <taxon>Neognathae</taxon>
        <taxon>Neoaves</taxon>
        <taxon>Telluraves</taxon>
        <taxon>Accipitrimorphae</taxon>
        <taxon>Accipitriformes</taxon>
        <taxon>Accipitridae</taxon>
        <taxon>Accipitrinae</taxon>
        <taxon>Aquila</taxon>
    </lineage>
</organism>
<keyword evidence="2" id="KW-0812">Transmembrane</keyword>
<dbReference type="InterPro" id="IPR007110">
    <property type="entry name" value="Ig-like_dom"/>
</dbReference>
<dbReference type="SMART" id="SM00406">
    <property type="entry name" value="IGv"/>
    <property type="match status" value="2"/>
</dbReference>
<comment type="subcellular location">
    <subcellularLocation>
        <location evidence="1">Membrane</location>
    </subcellularLocation>
</comment>
<dbReference type="InterPro" id="IPR036179">
    <property type="entry name" value="Ig-like_dom_sf"/>
</dbReference>
<evidence type="ECO:0000313" key="7">
    <source>
        <dbReference type="Ensembl" id="ENSACCP00020017231.1"/>
    </source>
</evidence>
<keyword evidence="8" id="KW-1185">Reference proteome</keyword>
<dbReference type="Pfam" id="PF07686">
    <property type="entry name" value="V-set"/>
    <property type="match status" value="2"/>
</dbReference>
<feature type="domain" description="Ig-like" evidence="6">
    <location>
        <begin position="237"/>
        <end position="347"/>
    </location>
</feature>
<dbReference type="GO" id="GO:0009897">
    <property type="term" value="C:external side of plasma membrane"/>
    <property type="evidence" value="ECO:0007669"/>
    <property type="project" value="TreeGrafter"/>
</dbReference>
<dbReference type="GeneTree" id="ENSGT01120000271914"/>
<evidence type="ECO:0000259" key="6">
    <source>
        <dbReference type="PROSITE" id="PS50835"/>
    </source>
</evidence>
<protein>
    <recommendedName>
        <fullName evidence="6">Ig-like domain-containing protein</fullName>
    </recommendedName>
</protein>
<dbReference type="Ensembl" id="ENSACCT00020017982.1">
    <property type="protein sequence ID" value="ENSACCP00020017231.1"/>
    <property type="gene ID" value="ENSACCG00020011810.1"/>
</dbReference>
<evidence type="ECO:0000256" key="1">
    <source>
        <dbReference type="ARBA" id="ARBA00004370"/>
    </source>
</evidence>
<evidence type="ECO:0000256" key="2">
    <source>
        <dbReference type="ARBA" id="ARBA00022692"/>
    </source>
</evidence>
<evidence type="ECO:0000313" key="8">
    <source>
        <dbReference type="Proteomes" id="UP000472275"/>
    </source>
</evidence>
<dbReference type="Proteomes" id="UP000472275">
    <property type="component" value="Unassembled WGS sequence"/>
</dbReference>
<evidence type="ECO:0000256" key="4">
    <source>
        <dbReference type="ARBA" id="ARBA00023136"/>
    </source>
</evidence>
<dbReference type="PROSITE" id="PS50835">
    <property type="entry name" value="IG_LIKE"/>
    <property type="match status" value="3"/>
</dbReference>
<dbReference type="InterPro" id="IPR013106">
    <property type="entry name" value="Ig_V-set"/>
</dbReference>
<dbReference type="AlphaFoldDB" id="A0A663F009"/>
<dbReference type="SUPFAM" id="SSF48726">
    <property type="entry name" value="Immunoglobulin"/>
    <property type="match status" value="3"/>
</dbReference>
<dbReference type="InterPro" id="IPR053896">
    <property type="entry name" value="BTN3A2-like_Ig-C"/>
</dbReference>
<dbReference type="InParanoid" id="A0A663F009"/>
<dbReference type="InterPro" id="IPR003599">
    <property type="entry name" value="Ig_sub"/>
</dbReference>
<keyword evidence="5" id="KW-0393">Immunoglobulin domain</keyword>
<dbReference type="GO" id="GO:0001817">
    <property type="term" value="P:regulation of cytokine production"/>
    <property type="evidence" value="ECO:0007669"/>
    <property type="project" value="TreeGrafter"/>
</dbReference>
<dbReference type="GO" id="GO:0005102">
    <property type="term" value="F:signaling receptor binding"/>
    <property type="evidence" value="ECO:0007669"/>
    <property type="project" value="TreeGrafter"/>
</dbReference>
<dbReference type="FunFam" id="2.60.40.10:FF:000088">
    <property type="entry name" value="Butyrophilin subfamily 1 member A1"/>
    <property type="match status" value="1"/>
</dbReference>
<reference evidence="7" key="2">
    <citation type="submission" date="2025-09" db="UniProtKB">
        <authorList>
            <consortium name="Ensembl"/>
        </authorList>
    </citation>
    <scope>IDENTIFICATION</scope>
</reference>
<reference evidence="7" key="1">
    <citation type="submission" date="2025-08" db="UniProtKB">
        <authorList>
            <consortium name="Ensembl"/>
        </authorList>
    </citation>
    <scope>IDENTIFICATION</scope>
</reference>
<dbReference type="InterPro" id="IPR003598">
    <property type="entry name" value="Ig_sub2"/>
</dbReference>
<dbReference type="GO" id="GO:0050852">
    <property type="term" value="P:T cell receptor signaling pathway"/>
    <property type="evidence" value="ECO:0007669"/>
    <property type="project" value="TreeGrafter"/>
</dbReference>
<dbReference type="Pfam" id="PF22705">
    <property type="entry name" value="C2-set_3"/>
    <property type="match status" value="1"/>
</dbReference>
<dbReference type="PANTHER" id="PTHR24100">
    <property type="entry name" value="BUTYROPHILIN"/>
    <property type="match status" value="1"/>
</dbReference>
<proteinExistence type="predicted"/>
<name>A0A663F009_AQUCH</name>
<dbReference type="InterPro" id="IPR013783">
    <property type="entry name" value="Ig-like_fold"/>
</dbReference>
<dbReference type="PANTHER" id="PTHR24100:SF130">
    <property type="entry name" value="BUTYROPHILIN-LIKE PROTEIN 9"/>
    <property type="match status" value="1"/>
</dbReference>
<dbReference type="InterPro" id="IPR050504">
    <property type="entry name" value="IgSF_BTN/MOG"/>
</dbReference>
<accession>A0A663F009</accession>
<keyword evidence="4" id="KW-0472">Membrane</keyword>
<dbReference type="SMART" id="SM00408">
    <property type="entry name" value="IGc2"/>
    <property type="match status" value="2"/>
</dbReference>
<dbReference type="Gene3D" id="2.60.40.10">
    <property type="entry name" value="Immunoglobulins"/>
    <property type="match status" value="4"/>
</dbReference>
<feature type="domain" description="Ig-like" evidence="6">
    <location>
        <begin position="139"/>
        <end position="219"/>
    </location>
</feature>